<keyword evidence="1" id="KW-0175">Coiled coil</keyword>
<sequence>MTKKMIKTGMLLIFIFCLLASLAEANNKASAESQDTLENQLDSTQDISLEDARNQKEARLEELSQDLAALRIRASLLADKTTAKDIEKLENELNIKKNESPLTIGFK</sequence>
<proteinExistence type="predicted"/>
<dbReference type="RefSeq" id="WP_277567780.1">
    <property type="nucleotide sequence ID" value="NZ_JAPDHZ010000006.1"/>
</dbReference>
<dbReference type="Proteomes" id="UP001153387">
    <property type="component" value="Unassembled WGS sequence"/>
</dbReference>
<evidence type="ECO:0000256" key="1">
    <source>
        <dbReference type="SAM" id="Coils"/>
    </source>
</evidence>
<reference evidence="3 4" key="1">
    <citation type="submission" date="2022-10" db="EMBL/GenBank/DDBJ databases">
        <title>Comparative genomic analysis of Cohnella hashimotonis sp. nov., isolated from the International Space Station.</title>
        <authorList>
            <person name="Simpson A."/>
            <person name="Venkateswaran K."/>
        </authorList>
    </citation>
    <scope>NUCLEOTIDE SEQUENCE [LARGE SCALE GENOMIC DNA]</scope>
    <source>
        <strain evidence="3 4">DSM 18997</strain>
    </source>
</reference>
<gene>
    <name evidence="3" type="ORF">OMP38_26655</name>
</gene>
<keyword evidence="4" id="KW-1185">Reference proteome</keyword>
<protein>
    <submittedName>
        <fullName evidence="3">Uncharacterized protein</fullName>
    </submittedName>
</protein>
<evidence type="ECO:0000313" key="4">
    <source>
        <dbReference type="Proteomes" id="UP001153387"/>
    </source>
</evidence>
<accession>A0A9X4KM88</accession>
<comment type="caution">
    <text evidence="3">The sequence shown here is derived from an EMBL/GenBank/DDBJ whole genome shotgun (WGS) entry which is preliminary data.</text>
</comment>
<feature type="chain" id="PRO_5040957607" evidence="2">
    <location>
        <begin position="26"/>
        <end position="107"/>
    </location>
</feature>
<feature type="coiled-coil region" evidence="1">
    <location>
        <begin position="46"/>
        <end position="99"/>
    </location>
</feature>
<dbReference type="EMBL" id="JAPDHZ010000006">
    <property type="protein sequence ID" value="MDG0794004.1"/>
    <property type="molecule type" value="Genomic_DNA"/>
</dbReference>
<dbReference type="AlphaFoldDB" id="A0A9X4KM88"/>
<feature type="signal peptide" evidence="2">
    <location>
        <begin position="1"/>
        <end position="25"/>
    </location>
</feature>
<name>A0A9X4KM88_9BACL</name>
<organism evidence="3 4">
    <name type="scientific">Cohnella ginsengisoli</name>
    <dbReference type="NCBI Taxonomy" id="425004"/>
    <lineage>
        <taxon>Bacteria</taxon>
        <taxon>Bacillati</taxon>
        <taxon>Bacillota</taxon>
        <taxon>Bacilli</taxon>
        <taxon>Bacillales</taxon>
        <taxon>Paenibacillaceae</taxon>
        <taxon>Cohnella</taxon>
    </lineage>
</organism>
<evidence type="ECO:0000313" key="3">
    <source>
        <dbReference type="EMBL" id="MDG0794004.1"/>
    </source>
</evidence>
<evidence type="ECO:0000256" key="2">
    <source>
        <dbReference type="SAM" id="SignalP"/>
    </source>
</evidence>
<keyword evidence="2" id="KW-0732">Signal</keyword>